<evidence type="ECO:0000256" key="4">
    <source>
        <dbReference type="ARBA" id="ARBA00023163"/>
    </source>
</evidence>
<dbReference type="AlphaFoldDB" id="A0A7I8LKA5"/>
<evidence type="ECO:0000256" key="2">
    <source>
        <dbReference type="ARBA" id="ARBA00023015"/>
    </source>
</evidence>
<sequence length="274" mass="29180">MPGLRQALLIQGKPIFKRAPPAVFSGEEKQPSGGRRRLLRRETPPLLVGARKIRVLCCDPDATDDSSGDEDDDEMAAPPLSAAGSRKKLLISEIHMFPSRSRKKLPKAEAPSPPSTGGGAAAVPRYRGVRQRRWGKWAAEIRDPIKGARVWLGTYDTAEQAAMAYQRAADRINAERSLSSSSSSSAVATGGAAVDSGDSDAPPPPPSVSELVVPMLAAEELLGSPLGLELDLVDPFLLGEFGSGQEDDFVVGLGHVDDLDFDAFDPASLDWVDV</sequence>
<dbReference type="InterPro" id="IPR050913">
    <property type="entry name" value="AP2/ERF_ERF"/>
</dbReference>
<dbReference type="Pfam" id="PF00847">
    <property type="entry name" value="AP2"/>
    <property type="match status" value="1"/>
</dbReference>
<dbReference type="InterPro" id="IPR001471">
    <property type="entry name" value="AP2/ERF_dom"/>
</dbReference>
<reference evidence="8" key="1">
    <citation type="submission" date="2020-02" db="EMBL/GenBank/DDBJ databases">
        <authorList>
            <person name="Scholz U."/>
            <person name="Mascher M."/>
            <person name="Fiebig A."/>
        </authorList>
    </citation>
    <scope>NUCLEOTIDE SEQUENCE</scope>
</reference>
<dbReference type="CDD" id="cd00018">
    <property type="entry name" value="AP2"/>
    <property type="match status" value="1"/>
</dbReference>
<feature type="region of interest" description="Disordered" evidence="6">
    <location>
        <begin position="20"/>
        <end position="43"/>
    </location>
</feature>
<organism evidence="8 9">
    <name type="scientific">Spirodela intermedia</name>
    <name type="common">Intermediate duckweed</name>
    <dbReference type="NCBI Taxonomy" id="51605"/>
    <lineage>
        <taxon>Eukaryota</taxon>
        <taxon>Viridiplantae</taxon>
        <taxon>Streptophyta</taxon>
        <taxon>Embryophyta</taxon>
        <taxon>Tracheophyta</taxon>
        <taxon>Spermatophyta</taxon>
        <taxon>Magnoliopsida</taxon>
        <taxon>Liliopsida</taxon>
        <taxon>Araceae</taxon>
        <taxon>Lemnoideae</taxon>
        <taxon>Spirodela</taxon>
    </lineage>
</organism>
<dbReference type="GO" id="GO:0003677">
    <property type="term" value="F:DNA binding"/>
    <property type="evidence" value="ECO:0007669"/>
    <property type="project" value="UniProtKB-KW"/>
</dbReference>
<evidence type="ECO:0000256" key="5">
    <source>
        <dbReference type="ARBA" id="ARBA00023242"/>
    </source>
</evidence>
<dbReference type="SUPFAM" id="SSF54171">
    <property type="entry name" value="DNA-binding domain"/>
    <property type="match status" value="1"/>
</dbReference>
<comment type="subcellular location">
    <subcellularLocation>
        <location evidence="1">Nucleus</location>
    </subcellularLocation>
</comment>
<dbReference type="PROSITE" id="PS51032">
    <property type="entry name" value="AP2_ERF"/>
    <property type="match status" value="1"/>
</dbReference>
<evidence type="ECO:0000259" key="7">
    <source>
        <dbReference type="PROSITE" id="PS51032"/>
    </source>
</evidence>
<dbReference type="EMBL" id="LR746280">
    <property type="protein sequence ID" value="CAA7410379.1"/>
    <property type="molecule type" value="Genomic_DNA"/>
</dbReference>
<dbReference type="GO" id="GO:0003700">
    <property type="term" value="F:DNA-binding transcription factor activity"/>
    <property type="evidence" value="ECO:0007669"/>
    <property type="project" value="InterPro"/>
</dbReference>
<dbReference type="PANTHER" id="PTHR31194">
    <property type="entry name" value="SHN SHINE , DNA BINDING / TRANSCRIPTION FACTOR"/>
    <property type="match status" value="1"/>
</dbReference>
<evidence type="ECO:0000313" key="8">
    <source>
        <dbReference type="EMBL" id="CAA7410379.1"/>
    </source>
</evidence>
<dbReference type="InterPro" id="IPR036955">
    <property type="entry name" value="AP2/ERF_dom_sf"/>
</dbReference>
<keyword evidence="3" id="KW-0238">DNA-binding</keyword>
<dbReference type="SMART" id="SM00380">
    <property type="entry name" value="AP2"/>
    <property type="match status" value="1"/>
</dbReference>
<evidence type="ECO:0000256" key="6">
    <source>
        <dbReference type="SAM" id="MobiDB-lite"/>
    </source>
</evidence>
<feature type="compositionally biased region" description="Acidic residues" evidence="6">
    <location>
        <begin position="61"/>
        <end position="75"/>
    </location>
</feature>
<evidence type="ECO:0000313" key="9">
    <source>
        <dbReference type="Proteomes" id="UP000663760"/>
    </source>
</evidence>
<dbReference type="PRINTS" id="PR00367">
    <property type="entry name" value="ETHRSPELEMNT"/>
</dbReference>
<evidence type="ECO:0000256" key="1">
    <source>
        <dbReference type="ARBA" id="ARBA00004123"/>
    </source>
</evidence>
<accession>A0A7I8LKA5</accession>
<proteinExistence type="predicted"/>
<dbReference type="Gene3D" id="3.30.730.10">
    <property type="entry name" value="AP2/ERF domain"/>
    <property type="match status" value="1"/>
</dbReference>
<feature type="region of interest" description="Disordered" evidence="6">
    <location>
        <begin position="97"/>
        <end position="124"/>
    </location>
</feature>
<dbReference type="OrthoDB" id="787010at2759"/>
<keyword evidence="2" id="KW-0805">Transcription regulation</keyword>
<dbReference type="PANTHER" id="PTHR31194:SF202">
    <property type="entry name" value="ETHYLENE-RESPONSIVE TRANSCRIPTION FACTOR ERF070"/>
    <property type="match status" value="1"/>
</dbReference>
<dbReference type="GO" id="GO:0005634">
    <property type="term" value="C:nucleus"/>
    <property type="evidence" value="ECO:0007669"/>
    <property type="project" value="UniProtKB-SubCell"/>
</dbReference>
<dbReference type="Proteomes" id="UP000663760">
    <property type="component" value="Chromosome 17"/>
</dbReference>
<feature type="compositionally biased region" description="Low complexity" evidence="6">
    <location>
        <begin position="179"/>
        <end position="200"/>
    </location>
</feature>
<keyword evidence="4" id="KW-0804">Transcription</keyword>
<dbReference type="InterPro" id="IPR016177">
    <property type="entry name" value="DNA-bd_dom_sf"/>
</dbReference>
<feature type="region of interest" description="Disordered" evidence="6">
    <location>
        <begin position="174"/>
        <end position="208"/>
    </location>
</feature>
<protein>
    <recommendedName>
        <fullName evidence="7">AP2/ERF domain-containing protein</fullName>
    </recommendedName>
</protein>
<evidence type="ECO:0000256" key="3">
    <source>
        <dbReference type="ARBA" id="ARBA00023125"/>
    </source>
</evidence>
<gene>
    <name evidence="8" type="ORF">SI8410_17021057</name>
</gene>
<keyword evidence="5" id="KW-0539">Nucleus</keyword>
<keyword evidence="9" id="KW-1185">Reference proteome</keyword>
<name>A0A7I8LKA5_SPIIN</name>
<feature type="region of interest" description="Disordered" evidence="6">
    <location>
        <begin position="59"/>
        <end position="84"/>
    </location>
</feature>
<feature type="domain" description="AP2/ERF" evidence="7">
    <location>
        <begin position="125"/>
        <end position="182"/>
    </location>
</feature>